<evidence type="ECO:0000256" key="4">
    <source>
        <dbReference type="SAM" id="MobiDB-lite"/>
    </source>
</evidence>
<dbReference type="SMART" id="SM00220">
    <property type="entry name" value="S_TKc"/>
    <property type="match status" value="1"/>
</dbReference>
<sequence>MAAAYSGRQGHSYSNNVANTKQAQLTTAYSSLAQELASDNLKVVGGYTLGKVIGEGTFGSVHIACHRLTGMRCAIKKIAKASTPQLTREIHHHRRLHHPHIVHLHEIIATENHIWLVSELCPGGELFDYLVERGRILEGEARRIFGELCTAVGWLHRQGIVHRDLKLENVLLDGELGVKLGDLGFAREYQKGRFMETFCGTTGYASPEMLACKKYLGVETDIWSLGIILYTLLCGGLPFDDDDERVMKDLIIKGEYEEPEWLTEDARSLIRGMLQSNPEKRLHMEGILTHPWFKKTIYDNIHNASSTLSLPTSGPTSPIAHPMASTESIVNRKRLSTSSISSFPFTPRTSSGPQLPLTQEPTALATFPEGESEPSETSFEFSGKQSTSGDTSPTTAENEEEADIKRTHSGETSLTERALELAHKNSSEATLRKPDSLRERLARMSLEGPREEDENEGYSRADERLSASNLPMIDEHSLALPLADHSRTPVRTKRRSLTSQLPLERRLSHHSTSSQWQAFVADDYLALLKAELPPLFSTPSEKLLLERLVDLGFDVGQLMHSVKTDACDSSSAMWWILRLKQLERGETDDASGRI</sequence>
<dbReference type="InterPro" id="IPR015940">
    <property type="entry name" value="UBA"/>
</dbReference>
<reference evidence="7 8" key="1">
    <citation type="submission" date="2015-03" db="EMBL/GenBank/DDBJ databases">
        <title>Genomics and transcriptomics of the oil-accumulating basidiomycete yeast T. oleaginosus allow insights into substrate utilization and the diverse evolutionary trajectories of mating systems in fungi.</title>
        <authorList>
            <consortium name="DOE Joint Genome Institute"/>
            <person name="Kourist R."/>
            <person name="Kracht O."/>
            <person name="Bracharz F."/>
            <person name="Lipzen A."/>
            <person name="Nolan M."/>
            <person name="Ohm R."/>
            <person name="Grigoriev I."/>
            <person name="Sun S."/>
            <person name="Heitman J."/>
            <person name="Bruck T."/>
            <person name="Nowrousian M."/>
        </authorList>
    </citation>
    <scope>NUCLEOTIDE SEQUENCE [LARGE SCALE GENOMIC DNA]</scope>
    <source>
        <strain evidence="7 8">IBC0246</strain>
    </source>
</reference>
<proteinExistence type="predicted"/>
<evidence type="ECO:0000256" key="3">
    <source>
        <dbReference type="PROSITE-ProRule" id="PRU10141"/>
    </source>
</evidence>
<evidence type="ECO:0000256" key="2">
    <source>
        <dbReference type="ARBA" id="ARBA00022840"/>
    </source>
</evidence>
<dbReference type="InterPro" id="IPR008271">
    <property type="entry name" value="Ser/Thr_kinase_AS"/>
</dbReference>
<organism evidence="7 8">
    <name type="scientific">Cutaneotrichosporon oleaginosum</name>
    <dbReference type="NCBI Taxonomy" id="879819"/>
    <lineage>
        <taxon>Eukaryota</taxon>
        <taxon>Fungi</taxon>
        <taxon>Dikarya</taxon>
        <taxon>Basidiomycota</taxon>
        <taxon>Agaricomycotina</taxon>
        <taxon>Tremellomycetes</taxon>
        <taxon>Trichosporonales</taxon>
        <taxon>Trichosporonaceae</taxon>
        <taxon>Cutaneotrichosporon</taxon>
    </lineage>
</organism>
<dbReference type="InterPro" id="IPR017441">
    <property type="entry name" value="Protein_kinase_ATP_BS"/>
</dbReference>
<dbReference type="STRING" id="879819.A0A0J0XTT4"/>
<dbReference type="PANTHER" id="PTHR24346:SF110">
    <property type="entry name" value="NON-SPECIFIC SERINE_THREONINE PROTEIN KINASE"/>
    <property type="match status" value="1"/>
</dbReference>
<dbReference type="PROSITE" id="PS00107">
    <property type="entry name" value="PROTEIN_KINASE_ATP"/>
    <property type="match status" value="1"/>
</dbReference>
<dbReference type="InterPro" id="IPR000719">
    <property type="entry name" value="Prot_kinase_dom"/>
</dbReference>
<dbReference type="GO" id="GO:0005737">
    <property type="term" value="C:cytoplasm"/>
    <property type="evidence" value="ECO:0007669"/>
    <property type="project" value="TreeGrafter"/>
</dbReference>
<evidence type="ECO:0000256" key="1">
    <source>
        <dbReference type="ARBA" id="ARBA00022741"/>
    </source>
</evidence>
<dbReference type="Proteomes" id="UP000053611">
    <property type="component" value="Unassembled WGS sequence"/>
</dbReference>
<dbReference type="PROSITE" id="PS50030">
    <property type="entry name" value="UBA"/>
    <property type="match status" value="1"/>
</dbReference>
<feature type="binding site" evidence="3">
    <location>
        <position position="77"/>
    </location>
    <ligand>
        <name>ATP</name>
        <dbReference type="ChEBI" id="CHEBI:30616"/>
    </ligand>
</feature>
<dbReference type="CDD" id="cd14003">
    <property type="entry name" value="STKc_AMPK-like"/>
    <property type="match status" value="1"/>
</dbReference>
<feature type="compositionally biased region" description="Polar residues" evidence="4">
    <location>
        <begin position="384"/>
        <end position="396"/>
    </location>
</feature>
<dbReference type="PROSITE" id="PS00108">
    <property type="entry name" value="PROTEIN_KINASE_ST"/>
    <property type="match status" value="1"/>
</dbReference>
<evidence type="ECO:0000313" key="8">
    <source>
        <dbReference type="Proteomes" id="UP000053611"/>
    </source>
</evidence>
<dbReference type="Pfam" id="PF00069">
    <property type="entry name" value="Pkinase"/>
    <property type="match status" value="1"/>
</dbReference>
<dbReference type="GO" id="GO:0004674">
    <property type="term" value="F:protein serine/threonine kinase activity"/>
    <property type="evidence" value="ECO:0007669"/>
    <property type="project" value="TreeGrafter"/>
</dbReference>
<evidence type="ECO:0000313" key="7">
    <source>
        <dbReference type="EMBL" id="KLT44506.1"/>
    </source>
</evidence>
<dbReference type="OrthoDB" id="504170at2759"/>
<name>A0A0J0XTT4_9TREE</name>
<feature type="domain" description="UBA" evidence="6">
    <location>
        <begin position="538"/>
        <end position="579"/>
    </location>
</feature>
<keyword evidence="7" id="KW-0808">Transferase</keyword>
<feature type="region of interest" description="Disordered" evidence="4">
    <location>
        <begin position="367"/>
        <end position="412"/>
    </location>
</feature>
<accession>A0A0J0XTT4</accession>
<dbReference type="SUPFAM" id="SSF56112">
    <property type="entry name" value="Protein kinase-like (PK-like)"/>
    <property type="match status" value="1"/>
</dbReference>
<dbReference type="FunFam" id="1.10.510.10:FF:000571">
    <property type="entry name" value="Maternal embryonic leucine zipper kinase"/>
    <property type="match status" value="1"/>
</dbReference>
<dbReference type="InterPro" id="IPR011009">
    <property type="entry name" value="Kinase-like_dom_sf"/>
</dbReference>
<dbReference type="Gene3D" id="1.10.510.10">
    <property type="entry name" value="Transferase(Phosphotransferase) domain 1"/>
    <property type="match status" value="1"/>
</dbReference>
<evidence type="ECO:0000259" key="6">
    <source>
        <dbReference type="PROSITE" id="PS50030"/>
    </source>
</evidence>
<dbReference type="AlphaFoldDB" id="A0A0J0XTT4"/>
<dbReference type="PANTHER" id="PTHR24346">
    <property type="entry name" value="MAP/MICROTUBULE AFFINITY-REGULATING KINASE"/>
    <property type="match status" value="1"/>
</dbReference>
<dbReference type="GO" id="GO:0005524">
    <property type="term" value="F:ATP binding"/>
    <property type="evidence" value="ECO:0007669"/>
    <property type="project" value="UniProtKB-UniRule"/>
</dbReference>
<keyword evidence="2 3" id="KW-0067">ATP-binding</keyword>
<feature type="region of interest" description="Disordered" evidence="4">
    <location>
        <begin position="308"/>
        <end position="333"/>
    </location>
</feature>
<dbReference type="GO" id="GO:0035556">
    <property type="term" value="P:intracellular signal transduction"/>
    <property type="evidence" value="ECO:0007669"/>
    <property type="project" value="TreeGrafter"/>
</dbReference>
<dbReference type="EMBL" id="KQ087186">
    <property type="protein sequence ID" value="KLT44506.1"/>
    <property type="molecule type" value="Genomic_DNA"/>
</dbReference>
<keyword evidence="8" id="KW-1185">Reference proteome</keyword>
<gene>
    <name evidence="7" type="ORF">CC85DRAFT_295544</name>
</gene>
<keyword evidence="1 3" id="KW-0547">Nucleotide-binding</keyword>
<keyword evidence="7" id="KW-0418">Kinase</keyword>
<protein>
    <submittedName>
        <fullName evidence="7">Pkinase-domain-containing protein</fullName>
    </submittedName>
</protein>
<feature type="domain" description="Protein kinase" evidence="5">
    <location>
        <begin position="47"/>
        <end position="293"/>
    </location>
</feature>
<dbReference type="PROSITE" id="PS50011">
    <property type="entry name" value="PROTEIN_KINASE_DOM"/>
    <property type="match status" value="1"/>
</dbReference>
<evidence type="ECO:0000259" key="5">
    <source>
        <dbReference type="PROSITE" id="PS50011"/>
    </source>
</evidence>
<feature type="compositionally biased region" description="Low complexity" evidence="4">
    <location>
        <begin position="308"/>
        <end position="318"/>
    </location>
</feature>